<protein>
    <submittedName>
        <fullName evidence="2">Uncharacterized protein</fullName>
    </submittedName>
</protein>
<proteinExistence type="predicted"/>
<reference evidence="2 3" key="1">
    <citation type="submission" date="2017-11" db="EMBL/GenBank/DDBJ databases">
        <title>De-novo sequencing of pomegranate (Punica granatum L.) genome.</title>
        <authorList>
            <person name="Akparov Z."/>
            <person name="Amiraslanov A."/>
            <person name="Hajiyeva S."/>
            <person name="Abbasov M."/>
            <person name="Kaur K."/>
            <person name="Hamwieh A."/>
            <person name="Solovyev V."/>
            <person name="Salamov A."/>
            <person name="Braich B."/>
            <person name="Kosarev P."/>
            <person name="Mahmoud A."/>
            <person name="Hajiyev E."/>
            <person name="Babayeva S."/>
            <person name="Izzatullayeva V."/>
            <person name="Mammadov A."/>
            <person name="Mammadov A."/>
            <person name="Sharifova S."/>
            <person name="Ojaghi J."/>
            <person name="Eynullazada K."/>
            <person name="Bayramov B."/>
            <person name="Abdulazimova A."/>
            <person name="Shahmuradov I."/>
        </authorList>
    </citation>
    <scope>NUCLEOTIDE SEQUENCE [LARGE SCALE GENOMIC DNA]</scope>
    <source>
        <strain evidence="3">cv. AG2017</strain>
        <tissue evidence="2">Leaf</tissue>
    </source>
</reference>
<feature type="region of interest" description="Disordered" evidence="1">
    <location>
        <begin position="1"/>
        <end position="111"/>
    </location>
</feature>
<feature type="compositionally biased region" description="Polar residues" evidence="1">
    <location>
        <begin position="23"/>
        <end position="33"/>
    </location>
</feature>
<keyword evidence="3" id="KW-1185">Reference proteome</keyword>
<dbReference type="AlphaFoldDB" id="A0A2I0L400"/>
<gene>
    <name evidence="2" type="ORF">CRG98_004092</name>
</gene>
<dbReference type="EMBL" id="PGOL01000169">
    <property type="protein sequence ID" value="PKI75422.1"/>
    <property type="molecule type" value="Genomic_DNA"/>
</dbReference>
<organism evidence="2 3">
    <name type="scientific">Punica granatum</name>
    <name type="common">Pomegranate</name>
    <dbReference type="NCBI Taxonomy" id="22663"/>
    <lineage>
        <taxon>Eukaryota</taxon>
        <taxon>Viridiplantae</taxon>
        <taxon>Streptophyta</taxon>
        <taxon>Embryophyta</taxon>
        <taxon>Tracheophyta</taxon>
        <taxon>Spermatophyta</taxon>
        <taxon>Magnoliopsida</taxon>
        <taxon>eudicotyledons</taxon>
        <taxon>Gunneridae</taxon>
        <taxon>Pentapetalae</taxon>
        <taxon>rosids</taxon>
        <taxon>malvids</taxon>
        <taxon>Myrtales</taxon>
        <taxon>Lythraceae</taxon>
        <taxon>Punica</taxon>
    </lineage>
</organism>
<name>A0A2I0L400_PUNGR</name>
<feature type="compositionally biased region" description="Polar residues" evidence="1">
    <location>
        <begin position="60"/>
        <end position="73"/>
    </location>
</feature>
<accession>A0A2I0L400</accession>
<evidence type="ECO:0000256" key="1">
    <source>
        <dbReference type="SAM" id="MobiDB-lite"/>
    </source>
</evidence>
<comment type="caution">
    <text evidence="2">The sequence shown here is derived from an EMBL/GenBank/DDBJ whole genome shotgun (WGS) entry which is preliminary data.</text>
</comment>
<dbReference type="Proteomes" id="UP000233551">
    <property type="component" value="Unassembled WGS sequence"/>
</dbReference>
<sequence>MEEGVGSTEVTNVLRGYWRPRSETPSWSSQSISRLGPPIGEPDPNTKAAGVLREYRQSWWRGSNQPRTPSRSSRPFHGLGLPIGDPTPPLRSPIGDPTPPPRSPNVLCGYR</sequence>
<evidence type="ECO:0000313" key="3">
    <source>
        <dbReference type="Proteomes" id="UP000233551"/>
    </source>
</evidence>
<feature type="compositionally biased region" description="Pro residues" evidence="1">
    <location>
        <begin position="85"/>
        <end position="103"/>
    </location>
</feature>
<evidence type="ECO:0000313" key="2">
    <source>
        <dbReference type="EMBL" id="PKI75422.1"/>
    </source>
</evidence>